<comment type="subcellular location">
    <subcellularLocation>
        <location evidence="1">Membrane</location>
        <topology evidence="1">Multi-pass membrane protein</topology>
    </subcellularLocation>
</comment>
<feature type="transmembrane region" description="Helical" evidence="6">
    <location>
        <begin position="121"/>
        <end position="139"/>
    </location>
</feature>
<dbReference type="FunFam" id="1.20.1250.20:FF:000399">
    <property type="entry name" value="MFS general substrate transporter"/>
    <property type="match status" value="1"/>
</dbReference>
<keyword evidence="5 6" id="KW-0472">Membrane</keyword>
<keyword evidence="4 6" id="KW-1133">Transmembrane helix</keyword>
<feature type="transmembrane region" description="Helical" evidence="6">
    <location>
        <begin position="145"/>
        <end position="168"/>
    </location>
</feature>
<dbReference type="PANTHER" id="PTHR43791">
    <property type="entry name" value="PERMEASE-RELATED"/>
    <property type="match status" value="1"/>
</dbReference>
<dbReference type="GO" id="GO:1901604">
    <property type="term" value="F:dethiobiotin transmembrane transporter activity"/>
    <property type="evidence" value="ECO:0007669"/>
    <property type="project" value="TreeGrafter"/>
</dbReference>
<feature type="transmembrane region" description="Helical" evidence="6">
    <location>
        <begin position="180"/>
        <end position="201"/>
    </location>
</feature>
<dbReference type="GO" id="GO:0015225">
    <property type="term" value="F:biotin transmembrane transporter activity"/>
    <property type="evidence" value="ECO:0007669"/>
    <property type="project" value="TreeGrafter"/>
</dbReference>
<proteinExistence type="predicted"/>
<evidence type="ECO:0000256" key="6">
    <source>
        <dbReference type="SAM" id="Phobius"/>
    </source>
</evidence>
<dbReference type="InterPro" id="IPR036259">
    <property type="entry name" value="MFS_trans_sf"/>
</dbReference>
<dbReference type="GeneID" id="88175280"/>
<dbReference type="Gene3D" id="1.20.1250.20">
    <property type="entry name" value="MFS general substrate transporter like domains"/>
    <property type="match status" value="2"/>
</dbReference>
<dbReference type="RefSeq" id="XP_062879234.1">
    <property type="nucleotide sequence ID" value="XM_063023164.1"/>
</dbReference>
<accession>A0AAX4HEA4</accession>
<feature type="transmembrane region" description="Helical" evidence="6">
    <location>
        <begin position="213"/>
        <end position="235"/>
    </location>
</feature>
<dbReference type="SUPFAM" id="SSF103473">
    <property type="entry name" value="MFS general substrate transporter"/>
    <property type="match status" value="1"/>
</dbReference>
<feature type="transmembrane region" description="Helical" evidence="6">
    <location>
        <begin position="303"/>
        <end position="324"/>
    </location>
</feature>
<dbReference type="AlphaFoldDB" id="A0AAX4HEA4"/>
<feature type="domain" description="Major facilitator superfamily (MFS) profile" evidence="7">
    <location>
        <begin position="44"/>
        <end position="490"/>
    </location>
</feature>
<dbReference type="Proteomes" id="UP001338582">
    <property type="component" value="Chromosome 5"/>
</dbReference>
<dbReference type="GO" id="GO:0005886">
    <property type="term" value="C:plasma membrane"/>
    <property type="evidence" value="ECO:0007669"/>
    <property type="project" value="TreeGrafter"/>
</dbReference>
<dbReference type="InterPro" id="IPR020846">
    <property type="entry name" value="MFS_dom"/>
</dbReference>
<evidence type="ECO:0000313" key="8">
    <source>
        <dbReference type="EMBL" id="WPK26855.1"/>
    </source>
</evidence>
<keyword evidence="2" id="KW-0813">Transport</keyword>
<evidence type="ECO:0000313" key="9">
    <source>
        <dbReference type="Proteomes" id="UP001338582"/>
    </source>
</evidence>
<feature type="transmembrane region" description="Helical" evidence="6">
    <location>
        <begin position="44"/>
        <end position="64"/>
    </location>
</feature>
<evidence type="ECO:0000256" key="4">
    <source>
        <dbReference type="ARBA" id="ARBA00022989"/>
    </source>
</evidence>
<dbReference type="InterPro" id="IPR011701">
    <property type="entry name" value="MFS"/>
</dbReference>
<evidence type="ECO:0000259" key="7">
    <source>
        <dbReference type="PROSITE" id="PS50850"/>
    </source>
</evidence>
<feature type="transmembrane region" description="Helical" evidence="6">
    <location>
        <begin position="427"/>
        <end position="450"/>
    </location>
</feature>
<dbReference type="PROSITE" id="PS50850">
    <property type="entry name" value="MFS"/>
    <property type="match status" value="1"/>
</dbReference>
<dbReference type="FunFam" id="1.20.1250.20:FF:000278">
    <property type="entry name" value="Putative MFS transporter"/>
    <property type="match status" value="1"/>
</dbReference>
<reference evidence="8 9" key="1">
    <citation type="submission" date="2023-10" db="EMBL/GenBank/DDBJ databases">
        <title>Draft Genome Sequence of Candida saopaulonensis from a very Premature Infant with Sepsis.</title>
        <authorList>
            <person name="Ning Y."/>
            <person name="Dai R."/>
            <person name="Xiao M."/>
            <person name="Xu Y."/>
            <person name="Yan Q."/>
            <person name="Zhang L."/>
        </authorList>
    </citation>
    <scope>NUCLEOTIDE SEQUENCE [LARGE SCALE GENOMIC DNA]</scope>
    <source>
        <strain evidence="8 9">19XY460</strain>
    </source>
</reference>
<evidence type="ECO:0000256" key="1">
    <source>
        <dbReference type="ARBA" id="ARBA00004141"/>
    </source>
</evidence>
<gene>
    <name evidence="8" type="ORF">PUMCH_004219</name>
</gene>
<evidence type="ECO:0000256" key="5">
    <source>
        <dbReference type="ARBA" id="ARBA00023136"/>
    </source>
</evidence>
<organism evidence="8 9">
    <name type="scientific">Australozyma saopauloensis</name>
    <dbReference type="NCBI Taxonomy" id="291208"/>
    <lineage>
        <taxon>Eukaryota</taxon>
        <taxon>Fungi</taxon>
        <taxon>Dikarya</taxon>
        <taxon>Ascomycota</taxon>
        <taxon>Saccharomycotina</taxon>
        <taxon>Pichiomycetes</taxon>
        <taxon>Metschnikowiaceae</taxon>
        <taxon>Australozyma</taxon>
    </lineage>
</organism>
<dbReference type="PANTHER" id="PTHR43791:SF33">
    <property type="entry name" value="VITAMIN H TRANSPORTER 1"/>
    <property type="match status" value="1"/>
</dbReference>
<dbReference type="GO" id="GO:1905135">
    <property type="term" value="P:biotin import across plasma membrane"/>
    <property type="evidence" value="ECO:0007669"/>
    <property type="project" value="TreeGrafter"/>
</dbReference>
<protein>
    <recommendedName>
        <fullName evidence="7">Major facilitator superfamily (MFS) profile domain-containing protein</fullName>
    </recommendedName>
</protein>
<keyword evidence="9" id="KW-1185">Reference proteome</keyword>
<sequence length="510" mass="56584">MSELDKHPEHDLDNAVVREDSIGEDLPAPKSELDRIYRKLDFRIIPALWCLYFLTSFGSSVYGVTLTMNKKQGHSLPQSLGMDDVKSKKTLSTASALYYVGYIVFDVPMNLIMTKVSPQSWLARIVITVGLVYTCYIALESSHALIAVRFISGMVGAGTWPGLSYYISLWYPNERSVRRIGYYFTAAQISAAAAGLVSAGFQKMDGVRGYYGWQWMYLVYGCVTITCGISLLWWLPDRPFKTTNDSTSKIMIWYNKYFTPRHPLNSREAAIHRKDIESRYTLVRWTWKDVAGICMDLRLWPLIIMYFGVVGTGFGLAVFGTTIIQANNPKLTSINVSLLYAPIWLFDLGGILTITPFADHFKKYRAFFFCGACLIIITGMLVTTFAHGPWNRYAGLLIAGYGLGPTVPICMSLSAEIFGPIYGDSGIAVSAAVVSGLGNLGSVTATYALYRGWPADAKRLYRGSNLVLVGMLGGSIIAALVCYFIKDKVGKTIKTSEESSETSQISEDMK</sequence>
<dbReference type="EMBL" id="CP138898">
    <property type="protein sequence ID" value="WPK26855.1"/>
    <property type="molecule type" value="Genomic_DNA"/>
</dbReference>
<feature type="transmembrane region" description="Helical" evidence="6">
    <location>
        <begin position="336"/>
        <end position="354"/>
    </location>
</feature>
<feature type="transmembrane region" description="Helical" evidence="6">
    <location>
        <begin position="96"/>
        <end position="114"/>
    </location>
</feature>
<evidence type="ECO:0000256" key="3">
    <source>
        <dbReference type="ARBA" id="ARBA00022692"/>
    </source>
</evidence>
<feature type="transmembrane region" description="Helical" evidence="6">
    <location>
        <begin position="466"/>
        <end position="485"/>
    </location>
</feature>
<evidence type="ECO:0000256" key="2">
    <source>
        <dbReference type="ARBA" id="ARBA00022448"/>
    </source>
</evidence>
<dbReference type="GO" id="GO:0015295">
    <property type="term" value="F:solute:proton symporter activity"/>
    <property type="evidence" value="ECO:0007669"/>
    <property type="project" value="TreeGrafter"/>
</dbReference>
<dbReference type="KEGG" id="asau:88175280"/>
<dbReference type="Pfam" id="PF07690">
    <property type="entry name" value="MFS_1"/>
    <property type="match status" value="1"/>
</dbReference>
<feature type="transmembrane region" description="Helical" evidence="6">
    <location>
        <begin position="366"/>
        <end position="387"/>
    </location>
</feature>
<feature type="transmembrane region" description="Helical" evidence="6">
    <location>
        <begin position="393"/>
        <end position="415"/>
    </location>
</feature>
<name>A0AAX4HEA4_9ASCO</name>
<keyword evidence="3 6" id="KW-0812">Transmembrane</keyword>